<feature type="domain" description="Penicillin-binding protein dimerisation" evidence="6">
    <location>
        <begin position="56"/>
        <end position="202"/>
    </location>
</feature>
<dbReference type="SUPFAM" id="SSF56601">
    <property type="entry name" value="beta-lactamase/transpeptidase-like"/>
    <property type="match status" value="1"/>
</dbReference>
<keyword evidence="7" id="KW-0808">Transferase</keyword>
<name>A0A1S6J0G5_9FIRM</name>
<gene>
    <name evidence="7" type="ORF">B0537_04360</name>
</gene>
<dbReference type="GO" id="GO:0071555">
    <property type="term" value="P:cell wall organization"/>
    <property type="evidence" value="ECO:0007669"/>
    <property type="project" value="TreeGrafter"/>
</dbReference>
<dbReference type="SUPFAM" id="SSF56519">
    <property type="entry name" value="Penicillin binding protein dimerisation domain"/>
    <property type="match status" value="1"/>
</dbReference>
<proteinExistence type="inferred from homology"/>
<keyword evidence="4" id="KW-0812">Transmembrane</keyword>
<dbReference type="RefSeq" id="WP_077715511.1">
    <property type="nucleotide sequence ID" value="NZ_CP019698.1"/>
</dbReference>
<protein>
    <submittedName>
        <fullName evidence="7">Peptidoglycan glycosyltransferase</fullName>
    </submittedName>
</protein>
<dbReference type="STRING" id="1833852.B0537_04360"/>
<comment type="similarity">
    <text evidence="2">Belongs to the transpeptidase family.</text>
</comment>
<evidence type="ECO:0000256" key="3">
    <source>
        <dbReference type="ARBA" id="ARBA00023136"/>
    </source>
</evidence>
<dbReference type="Pfam" id="PF03717">
    <property type="entry name" value="PBP_dimer"/>
    <property type="match status" value="1"/>
</dbReference>
<accession>A0A1S6J0G5</accession>
<evidence type="ECO:0000256" key="4">
    <source>
        <dbReference type="SAM" id="Phobius"/>
    </source>
</evidence>
<dbReference type="EMBL" id="CP019698">
    <property type="protein sequence ID" value="AQS60498.1"/>
    <property type="molecule type" value="Genomic_DNA"/>
</dbReference>
<dbReference type="KEGG" id="dfg:B0537_04360"/>
<dbReference type="GO" id="GO:0005886">
    <property type="term" value="C:plasma membrane"/>
    <property type="evidence" value="ECO:0007669"/>
    <property type="project" value="TreeGrafter"/>
</dbReference>
<feature type="domain" description="Penicillin-binding protein transpeptidase" evidence="5">
    <location>
        <begin position="259"/>
        <end position="558"/>
    </location>
</feature>
<sequence>MNYFQQKRLVKTFYLIAIFFATLLVHLAVIQLIHGADYNQRALEQRTLQVSLEEIPRGQILDRTGVQALTMGKREPRIILFPQIIQDKQTAANKLARILGRETEELLTFFNSRQQFLPYPLTESQVRQIKDLRIPGVLIEEIYLRYGSVPLAAHVIGHLGPISQGTNLEELNQLNGKKYKISDLVGSSGLEYFYEKELKAQQPTTFARAYVDVYRQLIRGLGITTEEQPDKGRQDLITTLDWQIQATVESIMDEKVQRGAVVVMDARTGDLLAMASRPNFHPGNIALSLDGGSDTFLDHCTALYQPGSIFKVVVAAAALEEGLVKATDSFVCLGEQEQYISCWHKPGHGPITFEEAFAQSCNPVFAELAIKLGPQKIIEYARAFGLESQHIIGYPLPRDKRQDLELIGQPYNLVNSSIGQGPVLATPVQLSAMLNVIVNNGVYIEPRLVKGLRNEQGKMTRLFPLGNSRKVIASETAKELKRLLLLVTEKGVGKEAMVAGYLSAGKTGSAEIGNGKETVNAWFSGFAPYDKPRYVVTVLVEEGISGGVTAAPIFREIVQSILLPH</sequence>
<keyword evidence="3 4" id="KW-0472">Membrane</keyword>
<evidence type="ECO:0000256" key="1">
    <source>
        <dbReference type="ARBA" id="ARBA00004370"/>
    </source>
</evidence>
<dbReference type="AlphaFoldDB" id="A0A1S6J0G5"/>
<dbReference type="InterPro" id="IPR001460">
    <property type="entry name" value="PCN-bd_Tpept"/>
</dbReference>
<comment type="subcellular location">
    <subcellularLocation>
        <location evidence="1">Membrane</location>
    </subcellularLocation>
</comment>
<dbReference type="InterPro" id="IPR012338">
    <property type="entry name" value="Beta-lactam/transpept-like"/>
</dbReference>
<organism evidence="7 8">
    <name type="scientific">Desulforamulus ferrireducens</name>
    <dbReference type="NCBI Taxonomy" id="1833852"/>
    <lineage>
        <taxon>Bacteria</taxon>
        <taxon>Bacillati</taxon>
        <taxon>Bacillota</taxon>
        <taxon>Clostridia</taxon>
        <taxon>Eubacteriales</taxon>
        <taxon>Peptococcaceae</taxon>
        <taxon>Desulforamulus</taxon>
    </lineage>
</organism>
<evidence type="ECO:0000259" key="6">
    <source>
        <dbReference type="Pfam" id="PF03717"/>
    </source>
</evidence>
<evidence type="ECO:0000256" key="2">
    <source>
        <dbReference type="ARBA" id="ARBA00007171"/>
    </source>
</evidence>
<keyword evidence="4" id="KW-1133">Transmembrane helix</keyword>
<dbReference type="Pfam" id="PF00905">
    <property type="entry name" value="Transpeptidase"/>
    <property type="match status" value="1"/>
</dbReference>
<dbReference type="Gene3D" id="3.90.1310.10">
    <property type="entry name" value="Penicillin-binding protein 2a (Domain 2)"/>
    <property type="match status" value="1"/>
</dbReference>
<keyword evidence="8" id="KW-1185">Reference proteome</keyword>
<dbReference type="OrthoDB" id="9804124at2"/>
<dbReference type="GO" id="GO:0008658">
    <property type="term" value="F:penicillin binding"/>
    <property type="evidence" value="ECO:0007669"/>
    <property type="project" value="InterPro"/>
</dbReference>
<dbReference type="PANTHER" id="PTHR30627">
    <property type="entry name" value="PEPTIDOGLYCAN D,D-TRANSPEPTIDASE"/>
    <property type="match status" value="1"/>
</dbReference>
<dbReference type="InterPro" id="IPR036138">
    <property type="entry name" value="PBP_dimer_sf"/>
</dbReference>
<dbReference type="Gene3D" id="3.40.710.10">
    <property type="entry name" value="DD-peptidase/beta-lactamase superfamily"/>
    <property type="match status" value="1"/>
</dbReference>
<dbReference type="Proteomes" id="UP000189464">
    <property type="component" value="Chromosome"/>
</dbReference>
<evidence type="ECO:0000259" key="5">
    <source>
        <dbReference type="Pfam" id="PF00905"/>
    </source>
</evidence>
<dbReference type="InterPro" id="IPR005311">
    <property type="entry name" value="PBP_dimer"/>
</dbReference>
<feature type="transmembrane region" description="Helical" evidence="4">
    <location>
        <begin position="12"/>
        <end position="33"/>
    </location>
</feature>
<reference evidence="7 8" key="1">
    <citation type="journal article" date="2016" name="Int. J. Syst. Evol. Microbiol.">
        <title>Desulfotomaculum ferrireducens sp. nov., a moderately thermophilic sulfate-reducing and dissimilatory Fe(III)-reducing bacterium isolated from compost.</title>
        <authorList>
            <person name="Yang G."/>
            <person name="Guo J."/>
            <person name="Zhuang L."/>
            <person name="Yuan Y."/>
            <person name="Zhou S."/>
        </authorList>
    </citation>
    <scope>NUCLEOTIDE SEQUENCE [LARGE SCALE GENOMIC DNA]</scope>
    <source>
        <strain evidence="7 8">GSS09</strain>
    </source>
</reference>
<dbReference type="GO" id="GO:0016740">
    <property type="term" value="F:transferase activity"/>
    <property type="evidence" value="ECO:0007669"/>
    <property type="project" value="UniProtKB-KW"/>
</dbReference>
<evidence type="ECO:0000313" key="7">
    <source>
        <dbReference type="EMBL" id="AQS60498.1"/>
    </source>
</evidence>
<evidence type="ECO:0000313" key="8">
    <source>
        <dbReference type="Proteomes" id="UP000189464"/>
    </source>
</evidence>
<dbReference type="InterPro" id="IPR050515">
    <property type="entry name" value="Beta-lactam/transpept"/>
</dbReference>